<dbReference type="RefSeq" id="WP_064628790.1">
    <property type="nucleotide sequence ID" value="NZ_LQYE01000007.1"/>
</dbReference>
<evidence type="ECO:0000313" key="1">
    <source>
        <dbReference type="EMBL" id="OAT69314.1"/>
    </source>
</evidence>
<organism evidence="1 2">
    <name type="scientific">Mycobacteroides immunogenum</name>
    <dbReference type="NCBI Taxonomy" id="83262"/>
    <lineage>
        <taxon>Bacteria</taxon>
        <taxon>Bacillati</taxon>
        <taxon>Actinomycetota</taxon>
        <taxon>Actinomycetes</taxon>
        <taxon>Mycobacteriales</taxon>
        <taxon>Mycobacteriaceae</taxon>
        <taxon>Mycobacteroides</taxon>
    </lineage>
</organism>
<proteinExistence type="predicted"/>
<name>A0A179VC55_9MYCO</name>
<dbReference type="Gene3D" id="1.10.287.1060">
    <property type="entry name" value="ESAT-6-like"/>
    <property type="match status" value="1"/>
</dbReference>
<gene>
    <name evidence="1" type="ORF">AWB85_21350</name>
</gene>
<dbReference type="EMBL" id="LQYE01000007">
    <property type="protein sequence ID" value="OAT69314.1"/>
    <property type="molecule type" value="Genomic_DNA"/>
</dbReference>
<protein>
    <submittedName>
        <fullName evidence="1">Uncharacterized protein</fullName>
    </submittedName>
</protein>
<evidence type="ECO:0000313" key="2">
    <source>
        <dbReference type="Proteomes" id="UP000186919"/>
    </source>
</evidence>
<reference evidence="1 2" key="1">
    <citation type="submission" date="2016-01" db="EMBL/GenBank/DDBJ databases">
        <title>Mycobacterium immunogenum strain CD11_6 genome sequencing and assembly.</title>
        <authorList>
            <person name="Kaur G."/>
            <person name="Nair G.R."/>
            <person name="Mayilraj S."/>
        </authorList>
    </citation>
    <scope>NUCLEOTIDE SEQUENCE [LARGE SCALE GENOMIC DNA]</scope>
    <source>
        <strain evidence="1 2">CD11-6</strain>
    </source>
</reference>
<comment type="caution">
    <text evidence="1">The sequence shown here is derived from an EMBL/GenBank/DDBJ whole genome shotgun (WGS) entry which is preliminary data.</text>
</comment>
<sequence length="103" mass="10815">MGFLDANIPGLTQGESTLGEKFASYMQLGSQASGEMSAARMNAGEAADALQMFGLRFDEILSKQSQLIQIAQQNFGDAITTYVAQDSQAANATSAVIGALPHQ</sequence>
<dbReference type="AlphaFoldDB" id="A0A179VC55"/>
<accession>A0A179VC55</accession>
<dbReference type="Proteomes" id="UP000186919">
    <property type="component" value="Unassembled WGS sequence"/>
</dbReference>